<dbReference type="InterPro" id="IPR012340">
    <property type="entry name" value="NA-bd_OB-fold"/>
</dbReference>
<accession>A0A6P2BLY7</accession>
<dbReference type="Pfam" id="PF00436">
    <property type="entry name" value="SSB"/>
    <property type="match status" value="1"/>
</dbReference>
<evidence type="ECO:0000256" key="4">
    <source>
        <dbReference type="SAM" id="MobiDB-lite"/>
    </source>
</evidence>
<feature type="region of interest" description="Disordered" evidence="4">
    <location>
        <begin position="124"/>
        <end position="169"/>
    </location>
</feature>
<dbReference type="InterPro" id="IPR011344">
    <property type="entry name" value="ssDNA-bd"/>
</dbReference>
<comment type="caution">
    <text evidence="5">The sequence shown here is derived from an EMBL/GenBank/DDBJ whole genome shotgun (WGS) entry which is preliminary data.</text>
</comment>
<dbReference type="CDD" id="cd04496">
    <property type="entry name" value="SSB_OBF"/>
    <property type="match status" value="1"/>
</dbReference>
<dbReference type="InterPro" id="IPR000424">
    <property type="entry name" value="Primosome_PriB/ssb"/>
</dbReference>
<evidence type="ECO:0000256" key="3">
    <source>
        <dbReference type="RuleBase" id="RU000524"/>
    </source>
</evidence>
<dbReference type="EMBL" id="RPFW01000013">
    <property type="protein sequence ID" value="TVY99111.1"/>
    <property type="molecule type" value="Genomic_DNA"/>
</dbReference>
<sequence length="196" mass="21317">MSQDNQITLRGYLTQEPRLFQRTAEAIPVTEIRVGSTPRRLNRETGEWQEAPASYYTVKCWRRLAINAASSLHKGDTVIIRGRFYTNTWIDSQQQTRTSLEIEADSLGHDLAYGWSHFLRGVRQQSRDNGGGDGGELARQETSDTAEAFEASEAADAFDTPGGDGALGDLEAGLAASEAGLPDSLAGLAEPEAVPF</sequence>
<evidence type="ECO:0000256" key="1">
    <source>
        <dbReference type="ARBA" id="ARBA00023125"/>
    </source>
</evidence>
<name>A0A6P2BLY7_9ACTN</name>
<reference evidence="5 6" key="1">
    <citation type="submission" date="2018-11" db="EMBL/GenBank/DDBJ databases">
        <title>Trebonia kvetii gen.nov., sp.nov., a novel acidophilic actinobacterium, and proposal of the new actinobacterial family Treboniaceae fam. nov.</title>
        <authorList>
            <person name="Rapoport D."/>
            <person name="Sagova-Mareckova M."/>
            <person name="Sedlacek I."/>
            <person name="Provaznik J."/>
            <person name="Kralova S."/>
            <person name="Pavlinic D."/>
            <person name="Benes V."/>
            <person name="Kopecky J."/>
        </authorList>
    </citation>
    <scope>NUCLEOTIDE SEQUENCE [LARGE SCALE GENOMIC DNA]</scope>
    <source>
        <strain evidence="5 6">15Tr583</strain>
    </source>
</reference>
<keyword evidence="6" id="KW-1185">Reference proteome</keyword>
<evidence type="ECO:0000256" key="2">
    <source>
        <dbReference type="PROSITE-ProRule" id="PRU00252"/>
    </source>
</evidence>
<dbReference type="PROSITE" id="PS50935">
    <property type="entry name" value="SSB"/>
    <property type="match status" value="1"/>
</dbReference>
<evidence type="ECO:0000313" key="5">
    <source>
        <dbReference type="EMBL" id="TVY99111.1"/>
    </source>
</evidence>
<dbReference type="GO" id="GO:0006260">
    <property type="term" value="P:DNA replication"/>
    <property type="evidence" value="ECO:0007669"/>
    <property type="project" value="InterPro"/>
</dbReference>
<dbReference type="NCBIfam" id="TIGR00621">
    <property type="entry name" value="ssb"/>
    <property type="match status" value="1"/>
</dbReference>
<dbReference type="AlphaFoldDB" id="A0A6P2BLY7"/>
<proteinExistence type="predicted"/>
<dbReference type="GO" id="GO:0003697">
    <property type="term" value="F:single-stranded DNA binding"/>
    <property type="evidence" value="ECO:0007669"/>
    <property type="project" value="InterPro"/>
</dbReference>
<dbReference type="SUPFAM" id="SSF50249">
    <property type="entry name" value="Nucleic acid-binding proteins"/>
    <property type="match status" value="1"/>
</dbReference>
<dbReference type="RefSeq" id="WP_145862282.1">
    <property type="nucleotide sequence ID" value="NZ_RPFW01000013.1"/>
</dbReference>
<dbReference type="OrthoDB" id="4427276at2"/>
<keyword evidence="1 2" id="KW-0238">DNA-binding</keyword>
<feature type="compositionally biased region" description="Low complexity" evidence="4">
    <location>
        <begin position="143"/>
        <end position="160"/>
    </location>
</feature>
<organism evidence="5 6">
    <name type="scientific">Trebonia kvetii</name>
    <dbReference type="NCBI Taxonomy" id="2480626"/>
    <lineage>
        <taxon>Bacteria</taxon>
        <taxon>Bacillati</taxon>
        <taxon>Actinomycetota</taxon>
        <taxon>Actinomycetes</taxon>
        <taxon>Streptosporangiales</taxon>
        <taxon>Treboniaceae</taxon>
        <taxon>Trebonia</taxon>
    </lineage>
</organism>
<protein>
    <recommendedName>
        <fullName evidence="3">Single-stranded DNA-binding protein</fullName>
    </recommendedName>
</protein>
<dbReference type="Proteomes" id="UP000460272">
    <property type="component" value="Unassembled WGS sequence"/>
</dbReference>
<gene>
    <name evidence="5" type="primary">ssb</name>
    <name evidence="5" type="ORF">EAS64_41850</name>
</gene>
<evidence type="ECO:0000313" key="6">
    <source>
        <dbReference type="Proteomes" id="UP000460272"/>
    </source>
</evidence>
<dbReference type="Gene3D" id="2.40.50.140">
    <property type="entry name" value="Nucleic acid-binding proteins"/>
    <property type="match status" value="1"/>
</dbReference>